<sequence>MSEKNGSSKIIRLAHGAGGVLQEELIKFITQNIPYKNVNHGIGIEELDDGATIPLKAYDKEIVITADGHTIFPLFFPGGDLGALSVCGTVNDLIMMGADPLALTSMIIIEEGFQFDTLEKIINSLNSTAKEANIAIIAGDTKVMPRGSLSELIIATTGIGIKDKKIKILDNGLKVGDKIIVTGSIGDHGTALMASREGLNISTDLKSDLCLLLEIYKVIKDEINNNYIHAMKDPTRGGIAGALNDWAKKSNVSLWLDEEKVPIKKQVKAICDMLGLDPYNIASEGRALLSVVPEQSESILKKIKTTHIGKNAEIIGEVKAENPKRVLLKTIVGGTRFVDMPLGEPIPRIC</sequence>
<dbReference type="PIRSF" id="PIRSF005644">
    <property type="entry name" value="Hdrgns_mtr_HypE"/>
    <property type="match status" value="1"/>
</dbReference>
<dbReference type="NCBIfam" id="TIGR02124">
    <property type="entry name" value="hypE"/>
    <property type="match status" value="1"/>
</dbReference>
<gene>
    <name evidence="4" type="ORF">LCGC14_0738950</name>
</gene>
<dbReference type="GO" id="GO:0051604">
    <property type="term" value="P:protein maturation"/>
    <property type="evidence" value="ECO:0007669"/>
    <property type="project" value="TreeGrafter"/>
</dbReference>
<dbReference type="CDD" id="cd02197">
    <property type="entry name" value="HypE"/>
    <property type="match status" value="1"/>
</dbReference>
<dbReference type="SUPFAM" id="SSF56042">
    <property type="entry name" value="PurM C-terminal domain-like"/>
    <property type="match status" value="1"/>
</dbReference>
<dbReference type="Pfam" id="PF00586">
    <property type="entry name" value="AIRS"/>
    <property type="match status" value="1"/>
</dbReference>
<feature type="domain" description="PurM-like N-terminal" evidence="2">
    <location>
        <begin position="48"/>
        <end position="161"/>
    </location>
</feature>
<organism evidence="4">
    <name type="scientific">marine sediment metagenome</name>
    <dbReference type="NCBI Taxonomy" id="412755"/>
    <lineage>
        <taxon>unclassified sequences</taxon>
        <taxon>metagenomes</taxon>
        <taxon>ecological metagenomes</taxon>
    </lineage>
</organism>
<dbReference type="PANTHER" id="PTHR30303:SF0">
    <property type="entry name" value="CARBAMOYL DEHYDRATASE HYPE"/>
    <property type="match status" value="1"/>
</dbReference>
<dbReference type="InterPro" id="IPR036676">
    <property type="entry name" value="PurM-like_C_sf"/>
</dbReference>
<dbReference type="Gene3D" id="3.30.1330.10">
    <property type="entry name" value="PurM-like, N-terminal domain"/>
    <property type="match status" value="1"/>
</dbReference>
<comment type="caution">
    <text evidence="4">The sequence shown here is derived from an EMBL/GenBank/DDBJ whole genome shotgun (WGS) entry which is preliminary data.</text>
</comment>
<dbReference type="InterPro" id="IPR011854">
    <property type="entry name" value="HypE"/>
</dbReference>
<evidence type="ECO:0008006" key="5">
    <source>
        <dbReference type="Google" id="ProtNLM"/>
    </source>
</evidence>
<evidence type="ECO:0000259" key="3">
    <source>
        <dbReference type="Pfam" id="PF02769"/>
    </source>
</evidence>
<accession>A0A0F9Q7B5</accession>
<dbReference type="EMBL" id="LAZR01001738">
    <property type="protein sequence ID" value="KKN39890.1"/>
    <property type="molecule type" value="Genomic_DNA"/>
</dbReference>
<dbReference type="Gene3D" id="3.90.650.10">
    <property type="entry name" value="PurM-like C-terminal domain"/>
    <property type="match status" value="1"/>
</dbReference>
<protein>
    <recommendedName>
        <fullName evidence="5">Hydrogenase expression/formation protein HypE</fullName>
    </recommendedName>
</protein>
<evidence type="ECO:0000259" key="2">
    <source>
        <dbReference type="Pfam" id="PF00586"/>
    </source>
</evidence>
<dbReference type="AlphaFoldDB" id="A0A0F9Q7B5"/>
<reference evidence="4" key="1">
    <citation type="journal article" date="2015" name="Nature">
        <title>Complex archaea that bridge the gap between prokaryotes and eukaryotes.</title>
        <authorList>
            <person name="Spang A."/>
            <person name="Saw J.H."/>
            <person name="Jorgensen S.L."/>
            <person name="Zaremba-Niedzwiedzka K."/>
            <person name="Martijn J."/>
            <person name="Lind A.E."/>
            <person name="van Eijk R."/>
            <person name="Schleper C."/>
            <person name="Guy L."/>
            <person name="Ettema T.J."/>
        </authorList>
    </citation>
    <scope>NUCLEOTIDE SEQUENCE</scope>
</reference>
<proteinExistence type="inferred from homology"/>
<dbReference type="InterPro" id="IPR016188">
    <property type="entry name" value="PurM-like_N"/>
</dbReference>
<name>A0A0F9Q7B5_9ZZZZ</name>
<dbReference type="SUPFAM" id="SSF55326">
    <property type="entry name" value="PurM N-terminal domain-like"/>
    <property type="match status" value="1"/>
</dbReference>
<dbReference type="PANTHER" id="PTHR30303">
    <property type="entry name" value="HYDROGENASE ISOENZYMES FORMATION PROTEIN HYPE"/>
    <property type="match status" value="1"/>
</dbReference>
<dbReference type="InterPro" id="IPR036921">
    <property type="entry name" value="PurM-like_N_sf"/>
</dbReference>
<comment type="similarity">
    <text evidence="1">Belongs to the HypE family.</text>
</comment>
<dbReference type="Pfam" id="PF02769">
    <property type="entry name" value="AIRS_C"/>
    <property type="match status" value="1"/>
</dbReference>
<evidence type="ECO:0000313" key="4">
    <source>
        <dbReference type="EMBL" id="KKN39890.1"/>
    </source>
</evidence>
<evidence type="ECO:0000256" key="1">
    <source>
        <dbReference type="ARBA" id="ARBA00006243"/>
    </source>
</evidence>
<feature type="domain" description="PurM-like C-terminal" evidence="3">
    <location>
        <begin position="174"/>
        <end position="326"/>
    </location>
</feature>
<dbReference type="InterPro" id="IPR010918">
    <property type="entry name" value="PurM-like_C_dom"/>
</dbReference>